<feature type="domain" description="RNA polymerase sigma-70 region 2" evidence="5">
    <location>
        <begin position="13"/>
        <end position="77"/>
    </location>
</feature>
<dbReference type="GO" id="GO:0016987">
    <property type="term" value="F:sigma factor activity"/>
    <property type="evidence" value="ECO:0007669"/>
    <property type="project" value="UniProtKB-KW"/>
</dbReference>
<evidence type="ECO:0000313" key="7">
    <source>
        <dbReference type="EMBL" id="OLS59554.1"/>
    </source>
</evidence>
<dbReference type="PANTHER" id="PTHR43133:SF63">
    <property type="entry name" value="RNA POLYMERASE SIGMA FACTOR FECI-RELATED"/>
    <property type="match status" value="1"/>
</dbReference>
<dbReference type="Pfam" id="PF08281">
    <property type="entry name" value="Sigma70_r4_2"/>
    <property type="match status" value="1"/>
</dbReference>
<protein>
    <recommendedName>
        <fullName evidence="9">RNA polymerase subunit sigma-24</fullName>
    </recommendedName>
</protein>
<evidence type="ECO:0000259" key="5">
    <source>
        <dbReference type="Pfam" id="PF04542"/>
    </source>
</evidence>
<reference evidence="7 8" key="1">
    <citation type="submission" date="2016-10" db="EMBL/GenBank/DDBJ databases">
        <title>Genome Sequence of Pseudomonas putida GM4FR.</title>
        <authorList>
            <person name="Poehlein A."/>
            <person name="Wemheuer F."/>
            <person name="Hollensteiner J."/>
            <person name="Wemheuer B."/>
        </authorList>
    </citation>
    <scope>NUCLEOTIDE SEQUENCE [LARGE SCALE GENOMIC DNA]</scope>
    <source>
        <strain evidence="7 8">GM4FR</strain>
    </source>
</reference>
<proteinExistence type="inferred from homology"/>
<keyword evidence="2" id="KW-0805">Transcription regulation</keyword>
<dbReference type="NCBIfam" id="TIGR02937">
    <property type="entry name" value="sigma70-ECF"/>
    <property type="match status" value="1"/>
</dbReference>
<evidence type="ECO:0000256" key="1">
    <source>
        <dbReference type="ARBA" id="ARBA00010641"/>
    </source>
</evidence>
<dbReference type="AlphaFoldDB" id="A0A1Q9QWL8"/>
<dbReference type="InterPro" id="IPR039425">
    <property type="entry name" value="RNA_pol_sigma-70-like"/>
</dbReference>
<dbReference type="SUPFAM" id="SSF88946">
    <property type="entry name" value="Sigma2 domain of RNA polymerase sigma factors"/>
    <property type="match status" value="1"/>
</dbReference>
<dbReference type="Gene3D" id="1.10.10.10">
    <property type="entry name" value="Winged helix-like DNA-binding domain superfamily/Winged helix DNA-binding domain"/>
    <property type="match status" value="1"/>
</dbReference>
<evidence type="ECO:0008006" key="9">
    <source>
        <dbReference type="Google" id="ProtNLM"/>
    </source>
</evidence>
<dbReference type="GO" id="GO:0003677">
    <property type="term" value="F:DNA binding"/>
    <property type="evidence" value="ECO:0007669"/>
    <property type="project" value="InterPro"/>
</dbReference>
<organism evidence="7 8">
    <name type="scientific">Pseudomonas putida</name>
    <name type="common">Arthrobacter siderocapsulatus</name>
    <dbReference type="NCBI Taxonomy" id="303"/>
    <lineage>
        <taxon>Bacteria</taxon>
        <taxon>Pseudomonadati</taxon>
        <taxon>Pseudomonadota</taxon>
        <taxon>Gammaproteobacteria</taxon>
        <taxon>Pseudomonadales</taxon>
        <taxon>Pseudomonadaceae</taxon>
        <taxon>Pseudomonas</taxon>
    </lineage>
</organism>
<comment type="caution">
    <text evidence="7">The sequence shown here is derived from an EMBL/GenBank/DDBJ whole genome shotgun (WGS) entry which is preliminary data.</text>
</comment>
<dbReference type="InterPro" id="IPR013249">
    <property type="entry name" value="RNA_pol_sigma70_r4_t2"/>
</dbReference>
<evidence type="ECO:0000256" key="2">
    <source>
        <dbReference type="ARBA" id="ARBA00023015"/>
    </source>
</evidence>
<dbReference type="Proteomes" id="UP000186736">
    <property type="component" value="Unassembled WGS sequence"/>
</dbReference>
<dbReference type="InterPro" id="IPR014284">
    <property type="entry name" value="RNA_pol_sigma-70_dom"/>
</dbReference>
<dbReference type="InterPro" id="IPR013324">
    <property type="entry name" value="RNA_pol_sigma_r3/r4-like"/>
</dbReference>
<name>A0A1Q9QWL8_PSEPU</name>
<accession>A0A1Q9QWL8</accession>
<feature type="domain" description="RNA polymerase sigma factor 70 region 4 type 2" evidence="6">
    <location>
        <begin position="110"/>
        <end position="160"/>
    </location>
</feature>
<dbReference type="Gene3D" id="1.10.1740.10">
    <property type="match status" value="1"/>
</dbReference>
<evidence type="ECO:0000256" key="3">
    <source>
        <dbReference type="ARBA" id="ARBA00023082"/>
    </source>
</evidence>
<keyword evidence="3" id="KW-0731">Sigma factor</keyword>
<dbReference type="InterPro" id="IPR036388">
    <property type="entry name" value="WH-like_DNA-bd_sf"/>
</dbReference>
<gene>
    <name evidence="7" type="ORF">PSEMO_55220</name>
</gene>
<keyword evidence="4" id="KW-0804">Transcription</keyword>
<dbReference type="InterPro" id="IPR007627">
    <property type="entry name" value="RNA_pol_sigma70_r2"/>
</dbReference>
<dbReference type="InterPro" id="IPR013325">
    <property type="entry name" value="RNA_pol_sigma_r2"/>
</dbReference>
<evidence type="ECO:0000256" key="4">
    <source>
        <dbReference type="ARBA" id="ARBA00023163"/>
    </source>
</evidence>
<evidence type="ECO:0000313" key="8">
    <source>
        <dbReference type="Proteomes" id="UP000186736"/>
    </source>
</evidence>
<dbReference type="SUPFAM" id="SSF88659">
    <property type="entry name" value="Sigma3 and sigma4 domains of RNA polymerase sigma factors"/>
    <property type="match status" value="1"/>
</dbReference>
<comment type="similarity">
    <text evidence="1">Belongs to the sigma-70 factor family. ECF subfamily.</text>
</comment>
<dbReference type="GO" id="GO:0006352">
    <property type="term" value="P:DNA-templated transcription initiation"/>
    <property type="evidence" value="ECO:0007669"/>
    <property type="project" value="InterPro"/>
</dbReference>
<dbReference type="RefSeq" id="WP_075806133.1">
    <property type="nucleotide sequence ID" value="NZ_MKZO01000067.1"/>
</dbReference>
<dbReference type="EMBL" id="MKZO01000067">
    <property type="protein sequence ID" value="OLS59554.1"/>
    <property type="molecule type" value="Genomic_DNA"/>
</dbReference>
<dbReference type="Pfam" id="PF04542">
    <property type="entry name" value="Sigma70_r2"/>
    <property type="match status" value="1"/>
</dbReference>
<dbReference type="PANTHER" id="PTHR43133">
    <property type="entry name" value="RNA POLYMERASE ECF-TYPE SIGMA FACTO"/>
    <property type="match status" value="1"/>
</dbReference>
<evidence type="ECO:0000259" key="6">
    <source>
        <dbReference type="Pfam" id="PF08281"/>
    </source>
</evidence>
<sequence>MSSMSTEELERAFKAHSRELRVFLYRQLHSTETAADLTQETWLRMLRQRPRTPVENLRAFIFRIARNLAIDHVRSRASRERHDQGLAYLYEVTGETPELIDTVAASQELETLDAALKRMGEPEQSIFLKCRLQGIAQKDVARELGMSLSSVEKHLASALDFLRRSLQR</sequence>